<comment type="caution">
    <text evidence="1">The sequence shown here is derived from an EMBL/GenBank/DDBJ whole genome shotgun (WGS) entry which is preliminary data.</text>
</comment>
<evidence type="ECO:0000313" key="1">
    <source>
        <dbReference type="EMBL" id="MBD3906178.1"/>
    </source>
</evidence>
<organism evidence="1 2">
    <name type="scientific">Chryseobacterium muglaense</name>
    <dbReference type="NCBI Taxonomy" id="2893752"/>
    <lineage>
        <taxon>Bacteria</taxon>
        <taxon>Pseudomonadati</taxon>
        <taxon>Bacteroidota</taxon>
        <taxon>Flavobacteriia</taxon>
        <taxon>Flavobacteriales</taxon>
        <taxon>Weeksellaceae</taxon>
        <taxon>Chryseobacterium group</taxon>
        <taxon>Chryseobacterium</taxon>
    </lineage>
</organism>
<protein>
    <submittedName>
        <fullName evidence="1">Uncharacterized protein</fullName>
    </submittedName>
</protein>
<dbReference type="Proteomes" id="UP000603715">
    <property type="component" value="Unassembled WGS sequence"/>
</dbReference>
<accession>A0ABR8M6H1</accession>
<keyword evidence="2" id="KW-1185">Reference proteome</keyword>
<reference evidence="2" key="1">
    <citation type="submission" date="2023-07" db="EMBL/GenBank/DDBJ databases">
        <title>Description of novel Chryseobacterium sp. strain C-2.</title>
        <authorList>
            <person name="Saticioglu I.B."/>
        </authorList>
    </citation>
    <scope>NUCLEOTIDE SEQUENCE [LARGE SCALE GENOMIC DNA]</scope>
    <source>
        <strain evidence="2">C-2</strain>
    </source>
</reference>
<gene>
    <name evidence="1" type="ORF">IEW27_16460</name>
</gene>
<evidence type="ECO:0000313" key="2">
    <source>
        <dbReference type="Proteomes" id="UP000603715"/>
    </source>
</evidence>
<sequence length="165" mass="19648">MIKMKENIPIKHIHLFKNYTAQHYKKQFVLDSENHQEIGKITDETKSFILHQCIEYQSQVYEIKNVGFMKNDVELSLAKRIIYFTDFGKDRIIKSGQDVRIYYFKLGRISTVIEKGKVLIKIWRVKKWFKKPIYHIEADESVDDLLILLFLHYSTREFNGIDGGD</sequence>
<proteinExistence type="predicted"/>
<name>A0ABR8M6H1_9FLAO</name>
<dbReference type="EMBL" id="JACXXP010000026">
    <property type="protein sequence ID" value="MBD3906178.1"/>
    <property type="molecule type" value="Genomic_DNA"/>
</dbReference>
<dbReference type="RefSeq" id="WP_251172437.1">
    <property type="nucleotide sequence ID" value="NZ_JAMQGQ010000026.1"/>
</dbReference>